<name>A0A518RJV1_9SPHN</name>
<gene>
    <name evidence="1" type="ORF">FPZ54_18085</name>
</gene>
<protein>
    <submittedName>
        <fullName evidence="1">DUF3572 family protein</fullName>
    </submittedName>
</protein>
<keyword evidence="2" id="KW-1185">Reference proteome</keyword>
<dbReference type="EMBL" id="CP042239">
    <property type="protein sequence ID" value="QDX27728.1"/>
    <property type="molecule type" value="Genomic_DNA"/>
</dbReference>
<organism evidence="1 2">
    <name type="scientific">Sphingomonas suaedae</name>
    <dbReference type="NCBI Taxonomy" id="2599297"/>
    <lineage>
        <taxon>Bacteria</taxon>
        <taxon>Pseudomonadati</taxon>
        <taxon>Pseudomonadota</taxon>
        <taxon>Alphaproteobacteria</taxon>
        <taxon>Sphingomonadales</taxon>
        <taxon>Sphingomonadaceae</taxon>
        <taxon>Sphingomonas</taxon>
    </lineage>
</organism>
<accession>A0A518RJV1</accession>
<proteinExistence type="predicted"/>
<reference evidence="1 2" key="1">
    <citation type="submission" date="2019-07" db="EMBL/GenBank/DDBJ databases">
        <title>Sphingomonas alkalisoli sp. nov., isolated from rhizosphere soil of Suaedae salsa.</title>
        <authorList>
            <person name="Zhang H."/>
            <person name="Xu L."/>
            <person name="Zhang J.-X."/>
            <person name="Sun J.-Q."/>
        </authorList>
    </citation>
    <scope>NUCLEOTIDE SEQUENCE [LARGE SCALE GENOMIC DNA]</scope>
    <source>
        <strain evidence="1 2">XS-10</strain>
    </source>
</reference>
<dbReference type="KEGG" id="ssua:FPZ54_18085"/>
<dbReference type="RefSeq" id="WP_145849202.1">
    <property type="nucleotide sequence ID" value="NZ_CP042239.1"/>
</dbReference>
<dbReference type="InterPro" id="IPR021955">
    <property type="entry name" value="DUF3572"/>
</dbReference>
<dbReference type="AlphaFoldDB" id="A0A518RJV1"/>
<evidence type="ECO:0000313" key="1">
    <source>
        <dbReference type="EMBL" id="QDX27728.1"/>
    </source>
</evidence>
<sequence>MRGAETNDEAMTLALAALAWIVTDLTRANRLLDLTGLTPTDLRARAGEADVLAAVLGFLAAHEPDLIACADAIDCTPAALIAAHARLEGE</sequence>
<dbReference type="OrthoDB" id="7356934at2"/>
<evidence type="ECO:0000313" key="2">
    <source>
        <dbReference type="Proteomes" id="UP000318055"/>
    </source>
</evidence>
<dbReference type="Pfam" id="PF12096">
    <property type="entry name" value="DUF3572"/>
    <property type="match status" value="1"/>
</dbReference>
<dbReference type="Proteomes" id="UP000318055">
    <property type="component" value="Chromosome"/>
</dbReference>